<evidence type="ECO:0000313" key="11">
    <source>
        <dbReference type="EMBL" id="MFA1543057.1"/>
    </source>
</evidence>
<reference evidence="11 12" key="1">
    <citation type="submission" date="2023-11" db="EMBL/GenBank/DDBJ databases">
        <title>Actinomadura monticuli sp. nov., isolated from volcanic ash.</title>
        <authorList>
            <person name="Lee S.D."/>
            <person name="Yang H."/>
            <person name="Kim I.S."/>
        </authorList>
    </citation>
    <scope>NUCLEOTIDE SEQUENCE [LARGE SCALE GENOMIC DNA]</scope>
    <source>
        <strain evidence="11 12">DLS-62</strain>
    </source>
</reference>
<dbReference type="InterPro" id="IPR005482">
    <property type="entry name" value="Biotin_COase_C"/>
</dbReference>
<dbReference type="PANTHER" id="PTHR18866:SF33">
    <property type="entry name" value="METHYLCROTONOYL-COA CARBOXYLASE SUBUNIT ALPHA, MITOCHONDRIAL-RELATED"/>
    <property type="match status" value="1"/>
</dbReference>
<keyword evidence="4 7" id="KW-0547">Nucleotide-binding</keyword>
<dbReference type="CDD" id="cd06850">
    <property type="entry name" value="biotinyl_domain"/>
    <property type="match status" value="1"/>
</dbReference>
<evidence type="ECO:0000313" key="12">
    <source>
        <dbReference type="Proteomes" id="UP001569963"/>
    </source>
</evidence>
<dbReference type="InterPro" id="IPR005481">
    <property type="entry name" value="BC-like_N"/>
</dbReference>
<evidence type="ECO:0000259" key="9">
    <source>
        <dbReference type="PROSITE" id="PS50975"/>
    </source>
</evidence>
<evidence type="ECO:0000256" key="2">
    <source>
        <dbReference type="ARBA" id="ARBA00013263"/>
    </source>
</evidence>
<dbReference type="SUPFAM" id="SSF52440">
    <property type="entry name" value="PreATP-grasp domain"/>
    <property type="match status" value="1"/>
</dbReference>
<evidence type="ECO:0000256" key="4">
    <source>
        <dbReference type="ARBA" id="ARBA00022741"/>
    </source>
</evidence>
<gene>
    <name evidence="11" type="ORF">SM611_29355</name>
</gene>
<dbReference type="InterPro" id="IPR011053">
    <property type="entry name" value="Single_hybrid_motif"/>
</dbReference>
<dbReference type="InterPro" id="IPR000089">
    <property type="entry name" value="Biotin_lipoyl"/>
</dbReference>
<dbReference type="Pfam" id="PF00364">
    <property type="entry name" value="Biotin_lipoyl"/>
    <property type="match status" value="1"/>
</dbReference>
<keyword evidence="6" id="KW-0092">Biotin</keyword>
<dbReference type="InterPro" id="IPR050856">
    <property type="entry name" value="Biotin_carboxylase_complex"/>
</dbReference>
<feature type="domain" description="Lipoyl-binding" evidence="8">
    <location>
        <begin position="573"/>
        <end position="647"/>
    </location>
</feature>
<comment type="caution">
    <text evidence="11">The sequence shown here is derived from an EMBL/GenBank/DDBJ whole genome shotgun (WGS) entry which is preliminary data.</text>
</comment>
<dbReference type="PROSITE" id="PS00867">
    <property type="entry name" value="CPSASE_2"/>
    <property type="match status" value="1"/>
</dbReference>
<dbReference type="PROSITE" id="PS50968">
    <property type="entry name" value="BIOTINYL_LIPOYL"/>
    <property type="match status" value="1"/>
</dbReference>
<evidence type="ECO:0000259" key="10">
    <source>
        <dbReference type="PROSITE" id="PS50979"/>
    </source>
</evidence>
<dbReference type="SUPFAM" id="SSF56059">
    <property type="entry name" value="Glutathione synthetase ATP-binding domain-like"/>
    <property type="match status" value="1"/>
</dbReference>
<proteinExistence type="predicted"/>
<dbReference type="InterPro" id="IPR011054">
    <property type="entry name" value="Rudment_hybrid_motif"/>
</dbReference>
<dbReference type="InterPro" id="IPR011764">
    <property type="entry name" value="Biotin_carboxylation_dom"/>
</dbReference>
<evidence type="ECO:0000256" key="1">
    <source>
        <dbReference type="ARBA" id="ARBA00001953"/>
    </source>
</evidence>
<dbReference type="Gene3D" id="3.30.700.40">
    <property type="match status" value="1"/>
</dbReference>
<keyword evidence="3" id="KW-0436">Ligase</keyword>
<keyword evidence="5 7" id="KW-0067">ATP-binding</keyword>
<dbReference type="Pfam" id="PF02785">
    <property type="entry name" value="Biotin_carb_C"/>
    <property type="match status" value="1"/>
</dbReference>
<dbReference type="Proteomes" id="UP001569963">
    <property type="component" value="Unassembled WGS sequence"/>
</dbReference>
<feature type="domain" description="ATP-grasp" evidence="9">
    <location>
        <begin position="114"/>
        <end position="313"/>
    </location>
</feature>
<dbReference type="EC" id="6.3.4.14" evidence="2"/>
<accession>A0ABV4QKL6</accession>
<dbReference type="InterPro" id="IPR011761">
    <property type="entry name" value="ATP-grasp"/>
</dbReference>
<dbReference type="Gene3D" id="3.30.470.20">
    <property type="entry name" value="ATP-grasp fold, B domain"/>
    <property type="match status" value="1"/>
</dbReference>
<evidence type="ECO:0000256" key="3">
    <source>
        <dbReference type="ARBA" id="ARBA00022598"/>
    </source>
</evidence>
<organism evidence="11 12">
    <name type="scientific">Actinomadura monticuli</name>
    <dbReference type="NCBI Taxonomy" id="3097367"/>
    <lineage>
        <taxon>Bacteria</taxon>
        <taxon>Bacillati</taxon>
        <taxon>Actinomycetota</taxon>
        <taxon>Actinomycetes</taxon>
        <taxon>Streptosporangiales</taxon>
        <taxon>Thermomonosporaceae</taxon>
        <taxon>Actinomadura</taxon>
    </lineage>
</organism>
<dbReference type="Pfam" id="PF00289">
    <property type="entry name" value="Biotin_carb_N"/>
    <property type="match status" value="1"/>
</dbReference>
<dbReference type="SMART" id="SM00878">
    <property type="entry name" value="Biotin_carb_C"/>
    <property type="match status" value="1"/>
</dbReference>
<evidence type="ECO:0000256" key="5">
    <source>
        <dbReference type="ARBA" id="ARBA00022840"/>
    </source>
</evidence>
<dbReference type="InterPro" id="IPR005479">
    <property type="entry name" value="CPAse_ATP-bd"/>
</dbReference>
<evidence type="ECO:0000256" key="6">
    <source>
        <dbReference type="ARBA" id="ARBA00023267"/>
    </source>
</evidence>
<feature type="domain" description="Biotin carboxylation" evidence="10">
    <location>
        <begin position="1"/>
        <end position="440"/>
    </location>
</feature>
<dbReference type="Pfam" id="PF02786">
    <property type="entry name" value="CPSase_L_D2"/>
    <property type="match status" value="1"/>
</dbReference>
<dbReference type="SUPFAM" id="SSF51230">
    <property type="entry name" value="Single hybrid motif"/>
    <property type="match status" value="1"/>
</dbReference>
<dbReference type="RefSeq" id="WP_371953554.1">
    <property type="nucleotide sequence ID" value="NZ_JAXCEI010000015.1"/>
</dbReference>
<dbReference type="PROSITE" id="PS50979">
    <property type="entry name" value="BC"/>
    <property type="match status" value="1"/>
</dbReference>
<dbReference type="PROSITE" id="PS00188">
    <property type="entry name" value="BIOTIN"/>
    <property type="match status" value="1"/>
</dbReference>
<evidence type="ECO:0000256" key="7">
    <source>
        <dbReference type="PROSITE-ProRule" id="PRU00409"/>
    </source>
</evidence>
<dbReference type="InterPro" id="IPR016185">
    <property type="entry name" value="PreATP-grasp_dom_sf"/>
</dbReference>
<keyword evidence="12" id="KW-1185">Reference proteome</keyword>
<name>A0ABV4QKL6_9ACTN</name>
<dbReference type="Pfam" id="PF21139">
    <property type="entry name" value="BT_MCC_alpha"/>
    <property type="match status" value="1"/>
</dbReference>
<dbReference type="PROSITE" id="PS50975">
    <property type="entry name" value="ATP_GRASP"/>
    <property type="match status" value="1"/>
</dbReference>
<dbReference type="Gene3D" id="2.40.50.100">
    <property type="match status" value="1"/>
</dbReference>
<evidence type="ECO:0000259" key="8">
    <source>
        <dbReference type="PROSITE" id="PS50968"/>
    </source>
</evidence>
<dbReference type="InterPro" id="IPR048429">
    <property type="entry name" value="MCC_alpha_BT"/>
</dbReference>
<dbReference type="SUPFAM" id="SSF51246">
    <property type="entry name" value="Rudiment single hybrid motif"/>
    <property type="match status" value="1"/>
</dbReference>
<sequence length="650" mass="67751">MFDSVLVANRGEIAVRVFRTLRRLGIRSVAVHTDADAGARHVREADEALWIPSYLDIDAVIAAARDAGAAAVHPGYGFLAENTAFARACGEARLVFIGPPAAAIDAMGDKIRAKRTVAAAGVPVVPGRDEPGLSDAELKAAALEVGLPVLLKPSAGGGGKGMRLVREAAGLPEAIASARREALGSFGDDTLLAERFVENPRHIEIQVFADAHGTTVHLGERECSLQRRHQKIIEEAPSPLLDEASRARMGAAAVAAARAVGYVGAGTVEYIVSADRPDEFFFMEMNTRLQVEHPVTELVTGLDLVELQLRVAAGEPLPFAQDDVRLDGHSIEARVYAEDPARGFLPTGGRVLALAEPAHARVDSGLDTGTEVGGSYDPMLAKVIVHGADRAEALHRLDRALASYTLLGVPANTAFLRALLRHPSVAAGDLDTGLVERVLDDLVAGASVPDEVLAAAALERMRALESGTAGTGDPWDVPDGWRPGAHAWAPWIITPAGGDPVEVRVQGRAASARVAIGGGEPVAAALSAPFTLTYGGRTTSFEAARDGGTLWLGRDGHAWALSEHVRAEGGAASAAVGDGVLRSPMPGTVLAVKAAEGDLVDAGQPLVVVEAMKMEHTVTAPLSGVVAKLPVRAGAQVALDAVLVVIEETR</sequence>
<dbReference type="InterPro" id="IPR001882">
    <property type="entry name" value="Biotin_BS"/>
</dbReference>
<dbReference type="EMBL" id="JAXCEI010000015">
    <property type="protein sequence ID" value="MFA1543057.1"/>
    <property type="molecule type" value="Genomic_DNA"/>
</dbReference>
<comment type="cofactor">
    <cofactor evidence="1">
        <name>biotin</name>
        <dbReference type="ChEBI" id="CHEBI:57586"/>
    </cofactor>
</comment>
<dbReference type="PANTHER" id="PTHR18866">
    <property type="entry name" value="CARBOXYLASE:PYRUVATE/ACETYL-COA/PROPIONYL-COA CARBOXYLASE"/>
    <property type="match status" value="1"/>
</dbReference>
<protein>
    <recommendedName>
        <fullName evidence="2">biotin carboxylase</fullName>
        <ecNumber evidence="2">6.3.4.14</ecNumber>
    </recommendedName>
</protein>